<dbReference type="EMBL" id="CM042015">
    <property type="protein sequence ID" value="KAI3708176.1"/>
    <property type="molecule type" value="Genomic_DNA"/>
</dbReference>
<protein>
    <submittedName>
        <fullName evidence="1">Uncharacterized protein</fullName>
    </submittedName>
</protein>
<evidence type="ECO:0000313" key="2">
    <source>
        <dbReference type="Proteomes" id="UP001055811"/>
    </source>
</evidence>
<organism evidence="1 2">
    <name type="scientific">Cichorium intybus</name>
    <name type="common">Chicory</name>
    <dbReference type="NCBI Taxonomy" id="13427"/>
    <lineage>
        <taxon>Eukaryota</taxon>
        <taxon>Viridiplantae</taxon>
        <taxon>Streptophyta</taxon>
        <taxon>Embryophyta</taxon>
        <taxon>Tracheophyta</taxon>
        <taxon>Spermatophyta</taxon>
        <taxon>Magnoliopsida</taxon>
        <taxon>eudicotyledons</taxon>
        <taxon>Gunneridae</taxon>
        <taxon>Pentapetalae</taxon>
        <taxon>asterids</taxon>
        <taxon>campanulids</taxon>
        <taxon>Asterales</taxon>
        <taxon>Asteraceae</taxon>
        <taxon>Cichorioideae</taxon>
        <taxon>Cichorieae</taxon>
        <taxon>Cichoriinae</taxon>
        <taxon>Cichorium</taxon>
    </lineage>
</organism>
<sequence>MRQRRWMDLLKDYDCEILYHPDKANVVADALSRKEPPIRVVSARMGIVSRLPEVIRKCQVEANDLKKERMIGYVEKLVENAQGIKTFQGRVWVPRHGEARQILLEDAHCTRYSVHPGSKRMYHNLKPYYWWPGMKRDVGCFVENGLTCLQVKANHQKPYGAVQPLPVPMKKWDEITMDFITKLPRTPRGYDSIWVIVDRLTKSAHFIPIREDYQVSKLAEIYTREVVRRHGVPTSIISDRDSRFNSHLWQSFQKHFGTKALLGTAYHPRQMDSRKGRYKHLKICYEPASLILEAVGKIICL</sequence>
<reference evidence="2" key="1">
    <citation type="journal article" date="2022" name="Mol. Ecol. Resour.">
        <title>The genomes of chicory, endive, great burdock and yacon provide insights into Asteraceae palaeo-polyploidization history and plant inulin production.</title>
        <authorList>
            <person name="Fan W."/>
            <person name="Wang S."/>
            <person name="Wang H."/>
            <person name="Wang A."/>
            <person name="Jiang F."/>
            <person name="Liu H."/>
            <person name="Zhao H."/>
            <person name="Xu D."/>
            <person name="Zhang Y."/>
        </authorList>
    </citation>
    <scope>NUCLEOTIDE SEQUENCE [LARGE SCALE GENOMIC DNA]</scope>
    <source>
        <strain evidence="2">cv. Punajuju</strain>
    </source>
</reference>
<comment type="caution">
    <text evidence="1">The sequence shown here is derived from an EMBL/GenBank/DDBJ whole genome shotgun (WGS) entry which is preliminary data.</text>
</comment>
<name>A0ACB9AF88_CICIN</name>
<accession>A0ACB9AF88</accession>
<keyword evidence="2" id="KW-1185">Reference proteome</keyword>
<reference evidence="1 2" key="2">
    <citation type="journal article" date="2022" name="Mol. Ecol. Resour.">
        <title>The genomes of chicory, endive, great burdock and yacon provide insights into Asteraceae paleo-polyploidization history and plant inulin production.</title>
        <authorList>
            <person name="Fan W."/>
            <person name="Wang S."/>
            <person name="Wang H."/>
            <person name="Wang A."/>
            <person name="Jiang F."/>
            <person name="Liu H."/>
            <person name="Zhao H."/>
            <person name="Xu D."/>
            <person name="Zhang Y."/>
        </authorList>
    </citation>
    <scope>NUCLEOTIDE SEQUENCE [LARGE SCALE GENOMIC DNA]</scope>
    <source>
        <strain evidence="2">cv. Punajuju</strain>
        <tissue evidence="1">Leaves</tissue>
    </source>
</reference>
<proteinExistence type="predicted"/>
<dbReference type="Proteomes" id="UP001055811">
    <property type="component" value="Linkage Group LG07"/>
</dbReference>
<gene>
    <name evidence="1" type="ORF">L2E82_37300</name>
</gene>
<evidence type="ECO:0000313" key="1">
    <source>
        <dbReference type="EMBL" id="KAI3708176.1"/>
    </source>
</evidence>